<name>A0A139H5M2_9PEZI</name>
<evidence type="ECO:0000313" key="2">
    <source>
        <dbReference type="Proteomes" id="UP000070133"/>
    </source>
</evidence>
<evidence type="ECO:0000313" key="1">
    <source>
        <dbReference type="EMBL" id="KXS97668.1"/>
    </source>
</evidence>
<sequence length="128" mass="14616">MCGLYLFILAMNDRDLLLSLHQHYSIQNRDRRRKFEFNSCKSRSSAIEMPSTTSQKQHNTSVLPSTTEITDAICSHSSHRGQRMFSALHKLDKLSMALDSAATNEYPRYISSDYRRGVGDTATQSRII</sequence>
<accession>A0A139H5M2</accession>
<comment type="caution">
    <text evidence="1">The sequence shown here is derived from an EMBL/GenBank/DDBJ whole genome shotgun (WGS) entry which is preliminary data.</text>
</comment>
<dbReference type="OrthoDB" id="10691202at2759"/>
<dbReference type="EMBL" id="LFZN01000137">
    <property type="protein sequence ID" value="KXS97668.1"/>
    <property type="molecule type" value="Genomic_DNA"/>
</dbReference>
<keyword evidence="2" id="KW-1185">Reference proteome</keyword>
<gene>
    <name evidence="1" type="ORF">AC578_10557</name>
</gene>
<dbReference type="Proteomes" id="UP000070133">
    <property type="component" value="Unassembled WGS sequence"/>
</dbReference>
<reference evidence="1 2" key="1">
    <citation type="submission" date="2015-07" db="EMBL/GenBank/DDBJ databases">
        <title>Comparative genomics of the Sigatoka disease complex on banana suggests a link between parallel evolutionary changes in Pseudocercospora fijiensis and Pseudocercospora eumusae and increased virulence on the banana host.</title>
        <authorList>
            <person name="Chang T.-C."/>
            <person name="Salvucci A."/>
            <person name="Crous P.W."/>
            <person name="Stergiopoulos I."/>
        </authorList>
    </citation>
    <scope>NUCLEOTIDE SEQUENCE [LARGE SCALE GENOMIC DNA]</scope>
    <source>
        <strain evidence="1 2">CBS 114824</strain>
    </source>
</reference>
<organism evidence="1 2">
    <name type="scientific">Pseudocercospora eumusae</name>
    <dbReference type="NCBI Taxonomy" id="321146"/>
    <lineage>
        <taxon>Eukaryota</taxon>
        <taxon>Fungi</taxon>
        <taxon>Dikarya</taxon>
        <taxon>Ascomycota</taxon>
        <taxon>Pezizomycotina</taxon>
        <taxon>Dothideomycetes</taxon>
        <taxon>Dothideomycetidae</taxon>
        <taxon>Mycosphaerellales</taxon>
        <taxon>Mycosphaerellaceae</taxon>
        <taxon>Pseudocercospora</taxon>
    </lineage>
</organism>
<protein>
    <submittedName>
        <fullName evidence="1">Uncharacterized protein</fullName>
    </submittedName>
</protein>
<proteinExistence type="predicted"/>
<dbReference type="AlphaFoldDB" id="A0A139H5M2"/>